<dbReference type="GO" id="GO:0006935">
    <property type="term" value="P:chemotaxis"/>
    <property type="evidence" value="ECO:0007669"/>
    <property type="project" value="UniProtKB-KW"/>
</dbReference>
<feature type="compositionally biased region" description="Low complexity" evidence="2">
    <location>
        <begin position="585"/>
        <end position="595"/>
    </location>
</feature>
<evidence type="ECO:0000256" key="3">
    <source>
        <dbReference type="SAM" id="Phobius"/>
    </source>
</evidence>
<feature type="region of interest" description="Disordered" evidence="2">
    <location>
        <begin position="510"/>
        <end position="607"/>
    </location>
</feature>
<dbReference type="SMART" id="SM00283">
    <property type="entry name" value="MA"/>
    <property type="match status" value="1"/>
</dbReference>
<reference evidence="5" key="1">
    <citation type="journal article" date="2015" name="Nature">
        <title>Complex archaea that bridge the gap between prokaryotes and eukaryotes.</title>
        <authorList>
            <person name="Spang A."/>
            <person name="Saw J.H."/>
            <person name="Jorgensen S.L."/>
            <person name="Zaremba-Niedzwiedzka K."/>
            <person name="Martijn J."/>
            <person name="Lind A.E."/>
            <person name="van Eijk R."/>
            <person name="Schleper C."/>
            <person name="Guy L."/>
            <person name="Ettema T.J."/>
        </authorList>
    </citation>
    <scope>NUCLEOTIDE SEQUENCE</scope>
</reference>
<dbReference type="EMBL" id="LAZR01012055">
    <property type="protein sequence ID" value="KKM45445.1"/>
    <property type="molecule type" value="Genomic_DNA"/>
</dbReference>
<dbReference type="PANTHER" id="PTHR43531">
    <property type="entry name" value="PROTEIN ICFG"/>
    <property type="match status" value="1"/>
</dbReference>
<dbReference type="SUPFAM" id="SSF58104">
    <property type="entry name" value="Methyl-accepting chemotaxis protein (MCP) signaling domain"/>
    <property type="match status" value="1"/>
</dbReference>
<gene>
    <name evidence="5" type="ORF">LCGC14_1560840</name>
</gene>
<dbReference type="PANTHER" id="PTHR43531:SF11">
    <property type="entry name" value="METHYL-ACCEPTING CHEMOTAXIS PROTEIN 3"/>
    <property type="match status" value="1"/>
</dbReference>
<dbReference type="GO" id="GO:0007165">
    <property type="term" value="P:signal transduction"/>
    <property type="evidence" value="ECO:0007669"/>
    <property type="project" value="InterPro"/>
</dbReference>
<evidence type="ECO:0000259" key="4">
    <source>
        <dbReference type="PROSITE" id="PS50111"/>
    </source>
</evidence>
<dbReference type="InterPro" id="IPR051310">
    <property type="entry name" value="MCP_chemotaxis"/>
</dbReference>
<dbReference type="InterPro" id="IPR004089">
    <property type="entry name" value="MCPsignal_dom"/>
</dbReference>
<dbReference type="Pfam" id="PF12729">
    <property type="entry name" value="4HB_MCP_1"/>
    <property type="match status" value="1"/>
</dbReference>
<organism evidence="5">
    <name type="scientific">marine sediment metagenome</name>
    <dbReference type="NCBI Taxonomy" id="412755"/>
    <lineage>
        <taxon>unclassified sequences</taxon>
        <taxon>metagenomes</taxon>
        <taxon>ecological metagenomes</taxon>
    </lineage>
</organism>
<keyword evidence="3" id="KW-0472">Membrane</keyword>
<sequence length="607" mass="65141">MFKNMKLRTKITTGFALIAMLLVVAVTATLIQVKSTARITDRVVDLRVPTAQAGLETLNGINHSLAALRGWIILGKEKFREERAKAWSRQIEVAQKALKEFSVNWTDPKNVERLALIQEKLGQFKRYQQEIEDIAQTTDNTPATKILFEQAAPQAAILVTNITAMIDLEAAQDATAERKALLGMMADVRGTTGLALANIRAFLLSGDPKFKTKFEGLWAKNTRRFKDLTANAKLLTPQQRKAFDAFTQARKVFAPLPNRMFEIRGSAEWNLANAWLGTKAAPTAFAIKEALAEMKVSQAQLLATDMAKAKQATTVLVTVEWVMLAVGVVASALLGVLITRSIIGPINRVVAGLTSGSEQTSSAAGQVSSASQSLAQGASEQAAAIEETTSSVEEMSSMIKQNAGNADEAKGLAETAQAAADKGAQAMGRMSTAIDDIKKSSDETAKIIKTIDDIAFQTNLLALNAAVEAARAGEAGKGFAVVAEEVRNLAQRCAEAARNTADMIEGSVKNADNGVDLKGSGRVARRDRRGQPEGQRPGGRDSRGQQRAVRRHRADQHGGGSDGPGDPVQRGQCRRVGLGLGGAQRPGRGAQQHGQGVAGRRRRLRRH</sequence>
<evidence type="ECO:0000256" key="2">
    <source>
        <dbReference type="SAM" id="MobiDB-lite"/>
    </source>
</evidence>
<dbReference type="InterPro" id="IPR024478">
    <property type="entry name" value="HlyB_4HB_MCP"/>
</dbReference>
<proteinExistence type="predicted"/>
<comment type="caution">
    <text evidence="5">The sequence shown here is derived from an EMBL/GenBank/DDBJ whole genome shotgun (WGS) entry which is preliminary data.</text>
</comment>
<dbReference type="Gene3D" id="1.10.287.950">
    <property type="entry name" value="Methyl-accepting chemotaxis protein"/>
    <property type="match status" value="1"/>
</dbReference>
<accession>A0A0F9L3W3</accession>
<keyword evidence="3" id="KW-0812">Transmembrane</keyword>
<keyword evidence="1" id="KW-0145">Chemotaxis</keyword>
<dbReference type="PROSITE" id="PS50111">
    <property type="entry name" value="CHEMOTAXIS_TRANSDUC_2"/>
    <property type="match status" value="1"/>
</dbReference>
<feature type="domain" description="Methyl-accepting transducer" evidence="4">
    <location>
        <begin position="356"/>
        <end position="517"/>
    </location>
</feature>
<keyword evidence="3" id="KW-1133">Transmembrane helix</keyword>
<dbReference type="AlphaFoldDB" id="A0A0F9L3W3"/>
<name>A0A0F9L3W3_9ZZZZ</name>
<feature type="transmembrane region" description="Helical" evidence="3">
    <location>
        <begin position="321"/>
        <end position="338"/>
    </location>
</feature>
<protein>
    <recommendedName>
        <fullName evidence="4">Methyl-accepting transducer domain-containing protein</fullName>
    </recommendedName>
</protein>
<dbReference type="Pfam" id="PF00015">
    <property type="entry name" value="MCPsignal"/>
    <property type="match status" value="1"/>
</dbReference>
<evidence type="ECO:0000313" key="5">
    <source>
        <dbReference type="EMBL" id="KKM45445.1"/>
    </source>
</evidence>
<dbReference type="GO" id="GO:0005886">
    <property type="term" value="C:plasma membrane"/>
    <property type="evidence" value="ECO:0007669"/>
    <property type="project" value="TreeGrafter"/>
</dbReference>
<evidence type="ECO:0000256" key="1">
    <source>
        <dbReference type="ARBA" id="ARBA00022500"/>
    </source>
</evidence>
<dbReference type="GO" id="GO:0004888">
    <property type="term" value="F:transmembrane signaling receptor activity"/>
    <property type="evidence" value="ECO:0007669"/>
    <property type="project" value="TreeGrafter"/>
</dbReference>